<comment type="caution">
    <text evidence="3">The sequence shown here is derived from an EMBL/GenBank/DDBJ whole genome shotgun (WGS) entry which is preliminary data.</text>
</comment>
<dbReference type="GO" id="GO:0016020">
    <property type="term" value="C:membrane"/>
    <property type="evidence" value="ECO:0007669"/>
    <property type="project" value="InterPro"/>
</dbReference>
<evidence type="ECO:0000313" key="3">
    <source>
        <dbReference type="EMBL" id="MRS65599.1"/>
    </source>
</evidence>
<keyword evidence="1" id="KW-1133">Transmembrane helix</keyword>
<dbReference type="RefSeq" id="WP_154178962.1">
    <property type="nucleotide sequence ID" value="NZ_WJXZ01000015.1"/>
</dbReference>
<protein>
    <recommendedName>
        <fullName evidence="2">Signal transduction histidine kinase internal region domain-containing protein</fullName>
    </recommendedName>
</protein>
<keyword evidence="1" id="KW-0472">Membrane</keyword>
<dbReference type="Proteomes" id="UP000441754">
    <property type="component" value="Unassembled WGS sequence"/>
</dbReference>
<proteinExistence type="predicted"/>
<dbReference type="PANTHER" id="PTHR34220">
    <property type="entry name" value="SENSOR HISTIDINE KINASE YPDA"/>
    <property type="match status" value="1"/>
</dbReference>
<evidence type="ECO:0000256" key="1">
    <source>
        <dbReference type="SAM" id="Phobius"/>
    </source>
</evidence>
<name>A0A7K0EV10_9BACT</name>
<organism evidence="3 4">
    <name type="scientific">Larkinella terrae</name>
    <dbReference type="NCBI Taxonomy" id="2025311"/>
    <lineage>
        <taxon>Bacteria</taxon>
        <taxon>Pseudomonadati</taxon>
        <taxon>Bacteroidota</taxon>
        <taxon>Cytophagia</taxon>
        <taxon>Cytophagales</taxon>
        <taxon>Spirosomataceae</taxon>
        <taxon>Larkinella</taxon>
    </lineage>
</organism>
<dbReference type="Pfam" id="PF06580">
    <property type="entry name" value="His_kinase"/>
    <property type="match status" value="1"/>
</dbReference>
<dbReference type="AlphaFoldDB" id="A0A7K0EV10"/>
<sequence>MQLSDSNFIFSNQPRYRLARHGLFWGVVWLYFTVLYGVFPILDFLYRGYGETMALLMGLLTSGVSSIIFMPAHMVLAYGIIYVLFPRYLDNGPYWKMVAGVILLSFLSACTSAVLSNWVVTPIHSWMGTSRVRGGGLNYLLMAGLRGGITVAGFVAAIKLVKIWYLKEKAFRQIEKEKFQAELQLLKSQIHPHFLFNTLNNLYALTLRKSEQSPAVVLKLSQLLSYMLYDCNASDVLLEKEISFMKNYIGLEQLRYGSRLDVSLNFQGDLQGKQIAPLLLIPFLENAFKHGTSEQLEQAWIFMDLAVDDNVLTFKLVNSRDSDTFAPTDIGATSVGATSVGGIGLQNVRKRLELLYPGKYELTIQPEEETFLIDLTLHLPKEPAVLKSNTLPVAEIPV</sequence>
<reference evidence="3 4" key="1">
    <citation type="journal article" date="2018" name="Antonie Van Leeuwenhoek">
        <title>Larkinella terrae sp. nov., isolated from soil on Jeju Island, South Korea.</title>
        <authorList>
            <person name="Ten L.N."/>
            <person name="Jeon J."/>
            <person name="Park S.J."/>
            <person name="Park S."/>
            <person name="Lee S.Y."/>
            <person name="Kim M.K."/>
            <person name="Jung H.Y."/>
        </authorList>
    </citation>
    <scope>NUCLEOTIDE SEQUENCE [LARGE SCALE GENOMIC DNA]</scope>
    <source>
        <strain evidence="3 4">KCTC 52001</strain>
    </source>
</reference>
<gene>
    <name evidence="3" type="ORF">GJJ30_30185</name>
</gene>
<feature type="transmembrane region" description="Helical" evidence="1">
    <location>
        <begin position="21"/>
        <end position="42"/>
    </location>
</feature>
<dbReference type="EMBL" id="WJXZ01000015">
    <property type="protein sequence ID" value="MRS65599.1"/>
    <property type="molecule type" value="Genomic_DNA"/>
</dbReference>
<feature type="domain" description="Signal transduction histidine kinase internal region" evidence="2">
    <location>
        <begin position="181"/>
        <end position="260"/>
    </location>
</feature>
<dbReference type="Gene3D" id="3.30.565.10">
    <property type="entry name" value="Histidine kinase-like ATPase, C-terminal domain"/>
    <property type="match status" value="1"/>
</dbReference>
<dbReference type="InterPro" id="IPR036890">
    <property type="entry name" value="HATPase_C_sf"/>
</dbReference>
<evidence type="ECO:0000259" key="2">
    <source>
        <dbReference type="Pfam" id="PF06580"/>
    </source>
</evidence>
<accession>A0A7K0EV10</accession>
<dbReference type="GO" id="GO:0000155">
    <property type="term" value="F:phosphorelay sensor kinase activity"/>
    <property type="evidence" value="ECO:0007669"/>
    <property type="project" value="InterPro"/>
</dbReference>
<feature type="transmembrane region" description="Helical" evidence="1">
    <location>
        <begin position="139"/>
        <end position="161"/>
    </location>
</feature>
<dbReference type="InterPro" id="IPR050640">
    <property type="entry name" value="Bact_2-comp_sensor_kinase"/>
</dbReference>
<dbReference type="OrthoDB" id="9792992at2"/>
<keyword evidence="4" id="KW-1185">Reference proteome</keyword>
<feature type="transmembrane region" description="Helical" evidence="1">
    <location>
        <begin position="97"/>
        <end position="119"/>
    </location>
</feature>
<dbReference type="InterPro" id="IPR010559">
    <property type="entry name" value="Sig_transdc_His_kin_internal"/>
</dbReference>
<feature type="transmembrane region" description="Helical" evidence="1">
    <location>
        <begin position="54"/>
        <end position="85"/>
    </location>
</feature>
<evidence type="ECO:0000313" key="4">
    <source>
        <dbReference type="Proteomes" id="UP000441754"/>
    </source>
</evidence>
<dbReference type="PANTHER" id="PTHR34220:SF7">
    <property type="entry name" value="SENSOR HISTIDINE KINASE YPDA"/>
    <property type="match status" value="1"/>
</dbReference>
<keyword evidence="1" id="KW-0812">Transmembrane</keyword>